<proteinExistence type="predicted"/>
<protein>
    <submittedName>
        <fullName evidence="1">Uncharacterized protein</fullName>
    </submittedName>
</protein>
<gene>
    <name evidence="1" type="ORF">HZF06_09600</name>
</gene>
<dbReference type="EMBL" id="CP059378">
    <property type="protein sequence ID" value="QLY81817.1"/>
    <property type="molecule type" value="Genomic_DNA"/>
</dbReference>
<dbReference type="KEGG" id="cint:HZF06_09600"/>
<dbReference type="SUPFAM" id="SSF116922">
    <property type="entry name" value="YugE-like"/>
    <property type="match status" value="1"/>
</dbReference>
<dbReference type="Gene3D" id="1.10.340.20">
    <property type="entry name" value="Apc36109-like domain"/>
    <property type="match status" value="1"/>
</dbReference>
<dbReference type="AlphaFoldDB" id="A0A7D6VV64"/>
<accession>A0A7D6VV64</accession>
<name>A0A7D6VV64_9CLOT</name>
<reference evidence="1 2" key="1">
    <citation type="submission" date="2020-07" db="EMBL/GenBank/DDBJ databases">
        <title>Electron transfer.</title>
        <authorList>
            <person name="Huang L."/>
            <person name="Liu X."/>
            <person name="Zhou S."/>
        </authorList>
    </citation>
    <scope>NUCLEOTIDE SEQUENCE [LARGE SCALE GENOMIC DNA]</scope>
    <source>
        <strain evidence="1 2">Lx1</strain>
    </source>
</reference>
<evidence type="ECO:0000313" key="1">
    <source>
        <dbReference type="EMBL" id="QLY81817.1"/>
    </source>
</evidence>
<dbReference type="Proteomes" id="UP000512286">
    <property type="component" value="Chromosome"/>
</dbReference>
<dbReference type="InterPro" id="IPR023162">
    <property type="entry name" value="Apc36109-like_dom_sf"/>
</dbReference>
<organism evidence="1 2">
    <name type="scientific">Clostridium intestinale</name>
    <dbReference type="NCBI Taxonomy" id="36845"/>
    <lineage>
        <taxon>Bacteria</taxon>
        <taxon>Bacillati</taxon>
        <taxon>Bacillota</taxon>
        <taxon>Clostridia</taxon>
        <taxon>Eubacteriales</taxon>
        <taxon>Clostridiaceae</taxon>
        <taxon>Clostridium</taxon>
    </lineage>
</organism>
<evidence type="ECO:0000313" key="2">
    <source>
        <dbReference type="Proteomes" id="UP000512286"/>
    </source>
</evidence>
<sequence length="81" mass="9228">MFEIVKKAIDEFNLYGLLPGAPSDEFDSESRKILGRITINSTVEEIAQVTCDVFSKSFNENFKLTDFKITAEKIYNSIKDN</sequence>
<dbReference type="RefSeq" id="WP_181603333.1">
    <property type="nucleotide sequence ID" value="NZ_CP059378.1"/>
</dbReference>